<name>A0AAU6R581_SYNEL</name>
<feature type="compositionally biased region" description="Low complexity" evidence="1">
    <location>
        <begin position="261"/>
        <end position="278"/>
    </location>
</feature>
<reference evidence="2" key="1">
    <citation type="submission" date="2024-01" db="EMBL/GenBank/DDBJ databases">
        <title>Synechococcus elongatus PCC 11802, a close yet different native of Synechococcus elongatus PCC 11801.</title>
        <authorList>
            <person name="Jaiswal D."/>
            <person name="Sengupta A."/>
            <person name="Sengupta S."/>
            <person name="Pakrasi H.B."/>
            <person name="Wangikar P."/>
        </authorList>
    </citation>
    <scope>NUCLEOTIDE SEQUENCE</scope>
    <source>
        <strain evidence="2">PCC 11802</strain>
    </source>
</reference>
<evidence type="ECO:0000313" key="2">
    <source>
        <dbReference type="EMBL" id="WZE38119.1"/>
    </source>
</evidence>
<protein>
    <submittedName>
        <fullName evidence="2">Uncharacterized protein</fullName>
    </submittedName>
</protein>
<dbReference type="EMBL" id="CP034671">
    <property type="protein sequence ID" value="WZE38119.1"/>
    <property type="molecule type" value="Genomic_DNA"/>
</dbReference>
<dbReference type="AlphaFoldDB" id="A0AAU6R581"/>
<gene>
    <name evidence="2" type="ORF">EKO22_06460</name>
</gene>
<proteinExistence type="predicted"/>
<organism evidence="2">
    <name type="scientific">Synechococcus elongatus PCC 11802</name>
    <dbReference type="NCBI Taxonomy" id="2283154"/>
    <lineage>
        <taxon>Bacteria</taxon>
        <taxon>Bacillati</taxon>
        <taxon>Cyanobacteriota</taxon>
        <taxon>Cyanophyceae</taxon>
        <taxon>Synechococcales</taxon>
        <taxon>Synechococcaceae</taxon>
        <taxon>Synechococcus</taxon>
    </lineage>
</organism>
<evidence type="ECO:0000256" key="1">
    <source>
        <dbReference type="SAM" id="MobiDB-lite"/>
    </source>
</evidence>
<feature type="region of interest" description="Disordered" evidence="1">
    <location>
        <begin position="261"/>
        <end position="280"/>
    </location>
</feature>
<accession>A0AAU6R581</accession>
<sequence>MTIGAALVARSQVDQVTAISQRSTAQGEAAAEAGLALYQNLITNNRAIAAYCSATNTAGDGCQGSTAWINANSWNRTTTGIGICNSDATPLGIQNAAARTNWTNIDANDLAKGQYRFIEYTLPNANRTTGRLTVEGRSANDAQRAGVTRLRAEISIRAGGSSPVPALWLRLNGGTNNSNLRNNRFNGNIRLNTTTPCTIPTWVTTSNLSNPATQSIVTEPQSGFPDTPTFPTTSTTGYYNLTVDTDTRIQSDNRIWTATTGAPSTSVTTNTTGTFPRTGDVPAADGRYHYRIDRLVRSDNSRINITDNREVVFYVRSEINLGGNVRINCAGTGATCTVPTSGSIGRLIIYGNVSNRYGTCRDGTVGTGTNPPPAPCNGATLGDRQNTNRIQISETARIRALILAPNATANITGSNSSATGFFTGAMWVNNWSAPVNNNKIMINTEGSYGDYLNNASAFDLPAISPVRSWTRLQVP</sequence>